<evidence type="ECO:0000313" key="23">
    <source>
        <dbReference type="Proteomes" id="UP000632222"/>
    </source>
</evidence>
<evidence type="ECO:0000256" key="1">
    <source>
        <dbReference type="ARBA" id="ARBA00004141"/>
    </source>
</evidence>
<evidence type="ECO:0000256" key="16">
    <source>
        <dbReference type="ARBA" id="ARBA00031399"/>
    </source>
</evidence>
<evidence type="ECO:0000256" key="6">
    <source>
        <dbReference type="ARBA" id="ARBA00022660"/>
    </source>
</evidence>
<dbReference type="Proteomes" id="UP000632222">
    <property type="component" value="Unassembled WGS sequence"/>
</dbReference>
<keyword evidence="5 17" id="KW-0349">Heme</keyword>
<comment type="similarity">
    <text evidence="2">Belongs to the cytochrome c oxidase subunit 2 family.</text>
</comment>
<dbReference type="EC" id="7.1.1.9" evidence="3"/>
<accession>A0ABQ2CU30</accession>
<dbReference type="InterPro" id="IPR036909">
    <property type="entry name" value="Cyt_c-like_dom_sf"/>
</dbReference>
<evidence type="ECO:0000256" key="9">
    <source>
        <dbReference type="ARBA" id="ARBA00022967"/>
    </source>
</evidence>
<keyword evidence="10" id="KW-0249">Electron transport</keyword>
<comment type="subcellular location">
    <subcellularLocation>
        <location evidence="1">Membrane</location>
        <topology evidence="1">Multi-pass membrane protein</topology>
    </subcellularLocation>
</comment>
<dbReference type="InterPro" id="IPR045187">
    <property type="entry name" value="CcO_II"/>
</dbReference>
<evidence type="ECO:0000256" key="14">
    <source>
        <dbReference type="ARBA" id="ARBA00023136"/>
    </source>
</evidence>
<sequence>MLKPFQLFMFGLVSLATVAHAQQPQGSSGERLINILDSQAKTTQDINLLLWVAGAFSLLVLLVTGGALWWVVQKYKVRPGDKPTRPGASNEPAQFHGNNTLEVALIGVPVLIVSVLSVFTALALAKVNEKPANIAETIQVNGWQFWWDFDYEKQGFRNSNELVIPVGLPVELKVSGKDVIHSFGVSNLGGRRDALPGQTNKLILTAAKPGIYYGQCFELCGASHANMLFRVVALPQAQYNEWVSKAKAFQAGTPSDPELAQGQKVFQANCSGCHAVKGQQGGAPSFPDLSFFGNRTTFAAGIYRNVENASELSADKGDRTIDFDGTRRPATLEDWIRNSAHVKPGSLMPAFDGSMHKVKNADTGKWEDVPYTKLSDSDITAVAKYLHSLKLDGIDFKSIPEITTENSSQ</sequence>
<evidence type="ECO:0000256" key="13">
    <source>
        <dbReference type="ARBA" id="ARBA00023008"/>
    </source>
</evidence>
<evidence type="ECO:0000256" key="3">
    <source>
        <dbReference type="ARBA" id="ARBA00012949"/>
    </source>
</evidence>
<dbReference type="InterPro" id="IPR002429">
    <property type="entry name" value="CcO_II-like_C"/>
</dbReference>
<dbReference type="InterPro" id="IPR014222">
    <property type="entry name" value="Cyt_c_oxidase_su2"/>
</dbReference>
<keyword evidence="8 17" id="KW-0479">Metal-binding</keyword>
<keyword evidence="23" id="KW-1185">Reference proteome</keyword>
<feature type="domain" description="Cytochrome c" evidence="21">
    <location>
        <begin position="257"/>
        <end position="390"/>
    </location>
</feature>
<organism evidence="22 23">
    <name type="scientific">Deinococcus roseus</name>
    <dbReference type="NCBI Taxonomy" id="392414"/>
    <lineage>
        <taxon>Bacteria</taxon>
        <taxon>Thermotogati</taxon>
        <taxon>Deinococcota</taxon>
        <taxon>Deinococci</taxon>
        <taxon>Deinococcales</taxon>
        <taxon>Deinococcaceae</taxon>
        <taxon>Deinococcus</taxon>
    </lineage>
</organism>
<keyword evidence="14 18" id="KW-0472">Membrane</keyword>
<name>A0ABQ2CU30_9DEIO</name>
<keyword evidence="11 18" id="KW-1133">Transmembrane helix</keyword>
<evidence type="ECO:0000256" key="5">
    <source>
        <dbReference type="ARBA" id="ARBA00022617"/>
    </source>
</evidence>
<evidence type="ECO:0000259" key="21">
    <source>
        <dbReference type="PROSITE" id="PS51007"/>
    </source>
</evidence>
<dbReference type="Gene3D" id="2.60.40.420">
    <property type="entry name" value="Cupredoxins - blue copper proteins"/>
    <property type="match status" value="1"/>
</dbReference>
<keyword evidence="6" id="KW-0679">Respiratory chain</keyword>
<dbReference type="PROSITE" id="PS00078">
    <property type="entry name" value="COX2"/>
    <property type="match status" value="1"/>
</dbReference>
<dbReference type="SUPFAM" id="SSF46626">
    <property type="entry name" value="Cytochrome c"/>
    <property type="match status" value="1"/>
</dbReference>
<dbReference type="PANTHER" id="PTHR22888:SF9">
    <property type="entry name" value="CYTOCHROME C OXIDASE SUBUNIT 2"/>
    <property type="match status" value="1"/>
</dbReference>
<dbReference type="Pfam" id="PF00116">
    <property type="entry name" value="COX2"/>
    <property type="match status" value="1"/>
</dbReference>
<evidence type="ECO:0000256" key="12">
    <source>
        <dbReference type="ARBA" id="ARBA00023004"/>
    </source>
</evidence>
<evidence type="ECO:0000259" key="20">
    <source>
        <dbReference type="PROSITE" id="PS50857"/>
    </source>
</evidence>
<gene>
    <name evidence="22" type="ORF">GCM10008938_03640</name>
</gene>
<comment type="function">
    <text evidence="15">Subunits I and II form the functional core of the enzyme complex. Electrons originating in cytochrome c are transferred via heme a and Cu(A) to the binuclear center formed by heme a3 and Cu(B).</text>
</comment>
<dbReference type="InterPro" id="IPR008972">
    <property type="entry name" value="Cupredoxin"/>
</dbReference>
<keyword evidence="13" id="KW-0186">Copper</keyword>
<evidence type="ECO:0000256" key="17">
    <source>
        <dbReference type="PROSITE-ProRule" id="PRU00433"/>
    </source>
</evidence>
<dbReference type="Gene3D" id="1.10.287.90">
    <property type="match status" value="1"/>
</dbReference>
<evidence type="ECO:0000256" key="15">
    <source>
        <dbReference type="ARBA" id="ARBA00024688"/>
    </source>
</evidence>
<feature type="signal peptide" evidence="19">
    <location>
        <begin position="1"/>
        <end position="21"/>
    </location>
</feature>
<dbReference type="EMBL" id="BMOD01000001">
    <property type="protein sequence ID" value="GGJ20647.1"/>
    <property type="molecule type" value="Genomic_DNA"/>
</dbReference>
<keyword evidence="9" id="KW-1278">Translocase</keyword>
<keyword evidence="12 17" id="KW-0408">Iron</keyword>
<dbReference type="SUPFAM" id="SSF49503">
    <property type="entry name" value="Cupredoxins"/>
    <property type="match status" value="1"/>
</dbReference>
<dbReference type="SUPFAM" id="SSF81464">
    <property type="entry name" value="Cytochrome c oxidase subunit II-like, transmembrane region"/>
    <property type="match status" value="1"/>
</dbReference>
<feature type="transmembrane region" description="Helical" evidence="18">
    <location>
        <begin position="103"/>
        <end position="125"/>
    </location>
</feature>
<keyword evidence="19" id="KW-0732">Signal</keyword>
<dbReference type="RefSeq" id="WP_188998942.1">
    <property type="nucleotide sequence ID" value="NZ_BMOD01000001.1"/>
</dbReference>
<dbReference type="InterPro" id="IPR009056">
    <property type="entry name" value="Cyt_c-like_dom"/>
</dbReference>
<evidence type="ECO:0000256" key="8">
    <source>
        <dbReference type="ARBA" id="ARBA00022723"/>
    </source>
</evidence>
<dbReference type="PROSITE" id="PS51007">
    <property type="entry name" value="CYTC"/>
    <property type="match status" value="1"/>
</dbReference>
<feature type="chain" id="PRO_5045314970" description="cytochrome-c oxidase" evidence="19">
    <location>
        <begin position="22"/>
        <end position="409"/>
    </location>
</feature>
<keyword evidence="7 18" id="KW-0812">Transmembrane</keyword>
<feature type="transmembrane region" description="Helical" evidence="18">
    <location>
        <begin position="48"/>
        <end position="72"/>
    </location>
</feature>
<evidence type="ECO:0000313" key="22">
    <source>
        <dbReference type="EMBL" id="GGJ20647.1"/>
    </source>
</evidence>
<comment type="caution">
    <text evidence="22">The sequence shown here is derived from an EMBL/GenBank/DDBJ whole genome shotgun (WGS) entry which is preliminary data.</text>
</comment>
<evidence type="ECO:0000256" key="18">
    <source>
        <dbReference type="SAM" id="Phobius"/>
    </source>
</evidence>
<evidence type="ECO:0000256" key="2">
    <source>
        <dbReference type="ARBA" id="ARBA00007866"/>
    </source>
</evidence>
<protein>
    <recommendedName>
        <fullName evidence="3">cytochrome-c oxidase</fullName>
        <ecNumber evidence="3">7.1.1.9</ecNumber>
    </recommendedName>
    <alternativeName>
        <fullName evidence="16">Cytochrome aa3 subunit 2</fullName>
    </alternativeName>
</protein>
<dbReference type="PANTHER" id="PTHR22888">
    <property type="entry name" value="CYTOCHROME C OXIDASE, SUBUNIT II"/>
    <property type="match status" value="1"/>
</dbReference>
<keyword evidence="4" id="KW-0813">Transport</keyword>
<feature type="domain" description="Cytochrome oxidase subunit II copper A binding" evidence="20">
    <location>
        <begin position="133"/>
        <end position="245"/>
    </location>
</feature>
<evidence type="ECO:0000256" key="19">
    <source>
        <dbReference type="SAM" id="SignalP"/>
    </source>
</evidence>
<dbReference type="PROSITE" id="PS50857">
    <property type="entry name" value="COX2_CUA"/>
    <property type="match status" value="1"/>
</dbReference>
<proteinExistence type="inferred from homology"/>
<evidence type="ECO:0000256" key="7">
    <source>
        <dbReference type="ARBA" id="ARBA00022692"/>
    </source>
</evidence>
<dbReference type="InterPro" id="IPR001505">
    <property type="entry name" value="Copper_CuA"/>
</dbReference>
<evidence type="ECO:0000256" key="11">
    <source>
        <dbReference type="ARBA" id="ARBA00022989"/>
    </source>
</evidence>
<reference evidence="23" key="1">
    <citation type="journal article" date="2019" name="Int. J. Syst. Evol. Microbiol.">
        <title>The Global Catalogue of Microorganisms (GCM) 10K type strain sequencing project: providing services to taxonomists for standard genome sequencing and annotation.</title>
        <authorList>
            <consortium name="The Broad Institute Genomics Platform"/>
            <consortium name="The Broad Institute Genome Sequencing Center for Infectious Disease"/>
            <person name="Wu L."/>
            <person name="Ma J."/>
        </authorList>
    </citation>
    <scope>NUCLEOTIDE SEQUENCE [LARGE SCALE GENOMIC DNA]</scope>
    <source>
        <strain evidence="23">JCM 14370</strain>
    </source>
</reference>
<dbReference type="Pfam" id="PF00034">
    <property type="entry name" value="Cytochrom_C"/>
    <property type="match status" value="1"/>
</dbReference>
<dbReference type="NCBIfam" id="TIGR02866">
    <property type="entry name" value="CoxB"/>
    <property type="match status" value="1"/>
</dbReference>
<evidence type="ECO:0000256" key="10">
    <source>
        <dbReference type="ARBA" id="ARBA00022982"/>
    </source>
</evidence>
<dbReference type="InterPro" id="IPR036257">
    <property type="entry name" value="Cyt_c_oxidase_su2_TM_sf"/>
</dbReference>
<evidence type="ECO:0000256" key="4">
    <source>
        <dbReference type="ARBA" id="ARBA00022448"/>
    </source>
</evidence>